<keyword evidence="1 5" id="KW-0597">Phosphoprotein</keyword>
<dbReference type="PROSITE" id="PS00622">
    <property type="entry name" value="HTH_LUXR_1"/>
    <property type="match status" value="1"/>
</dbReference>
<dbReference type="InterPro" id="IPR000792">
    <property type="entry name" value="Tscrpt_reg_LuxR_C"/>
</dbReference>
<dbReference type="SMART" id="SM00421">
    <property type="entry name" value="HTH_LUXR"/>
    <property type="match status" value="1"/>
</dbReference>
<dbReference type="AlphaFoldDB" id="A0A7G7MQ26"/>
<keyword evidence="3" id="KW-0238">DNA-binding</keyword>
<dbReference type="SUPFAM" id="SSF46894">
    <property type="entry name" value="C-terminal effector domain of the bipartite response regulators"/>
    <property type="match status" value="1"/>
</dbReference>
<name>A0A7G7MQ26_9PSEU</name>
<dbReference type="CDD" id="cd17535">
    <property type="entry name" value="REC_NarL-like"/>
    <property type="match status" value="1"/>
</dbReference>
<accession>A0A7G7MQ26</accession>
<reference evidence="8 9" key="1">
    <citation type="submission" date="2020-08" db="EMBL/GenBank/DDBJ databases">
        <authorList>
            <person name="Mo P."/>
        </authorList>
    </citation>
    <scope>NUCLEOTIDE SEQUENCE [LARGE SCALE GENOMIC DNA]</scope>
    <source>
        <strain evidence="8 9">CGMCC 4.1532</strain>
    </source>
</reference>
<protein>
    <submittedName>
        <fullName evidence="8">Response regulator transcription factor</fullName>
    </submittedName>
</protein>
<dbReference type="Pfam" id="PF00196">
    <property type="entry name" value="GerE"/>
    <property type="match status" value="1"/>
</dbReference>
<dbReference type="SUPFAM" id="SSF52172">
    <property type="entry name" value="CheY-like"/>
    <property type="match status" value="1"/>
</dbReference>
<dbReference type="InterPro" id="IPR016032">
    <property type="entry name" value="Sig_transdc_resp-reg_C-effctor"/>
</dbReference>
<evidence type="ECO:0000256" key="1">
    <source>
        <dbReference type="ARBA" id="ARBA00022553"/>
    </source>
</evidence>
<keyword evidence="4" id="KW-0804">Transcription</keyword>
<feature type="modified residue" description="4-aspartylphosphate" evidence="5">
    <location>
        <position position="54"/>
    </location>
</feature>
<dbReference type="GO" id="GO:0003677">
    <property type="term" value="F:DNA binding"/>
    <property type="evidence" value="ECO:0007669"/>
    <property type="project" value="UniProtKB-KW"/>
</dbReference>
<dbReference type="InterPro" id="IPR001789">
    <property type="entry name" value="Sig_transdc_resp-reg_receiver"/>
</dbReference>
<evidence type="ECO:0000256" key="5">
    <source>
        <dbReference type="PROSITE-ProRule" id="PRU00169"/>
    </source>
</evidence>
<dbReference type="GO" id="GO:0006355">
    <property type="term" value="P:regulation of DNA-templated transcription"/>
    <property type="evidence" value="ECO:0007669"/>
    <property type="project" value="InterPro"/>
</dbReference>
<evidence type="ECO:0000259" key="7">
    <source>
        <dbReference type="PROSITE" id="PS50110"/>
    </source>
</evidence>
<evidence type="ECO:0000259" key="6">
    <source>
        <dbReference type="PROSITE" id="PS50043"/>
    </source>
</evidence>
<dbReference type="PROSITE" id="PS50043">
    <property type="entry name" value="HTH_LUXR_2"/>
    <property type="match status" value="1"/>
</dbReference>
<dbReference type="Gene3D" id="3.40.50.2300">
    <property type="match status" value="1"/>
</dbReference>
<dbReference type="Pfam" id="PF00072">
    <property type="entry name" value="Response_reg"/>
    <property type="match status" value="1"/>
</dbReference>
<dbReference type="EMBL" id="CP060131">
    <property type="protein sequence ID" value="QNG54887.1"/>
    <property type="molecule type" value="Genomic_DNA"/>
</dbReference>
<evidence type="ECO:0000256" key="3">
    <source>
        <dbReference type="ARBA" id="ARBA00023125"/>
    </source>
</evidence>
<dbReference type="CDD" id="cd06170">
    <property type="entry name" value="LuxR_C_like"/>
    <property type="match status" value="1"/>
</dbReference>
<evidence type="ECO:0000256" key="4">
    <source>
        <dbReference type="ARBA" id="ARBA00023163"/>
    </source>
</evidence>
<dbReference type="PRINTS" id="PR00038">
    <property type="entry name" value="HTHLUXR"/>
</dbReference>
<sequence length="219" mass="22267">MIRVLVVDDDPLVRSGLALMLGGAVDIELVGESSDGSGVLAAVDALAPDVVLMDVRMPRLDGIAATRALTSRPGDGPAVVVLTTFDGDDTVLGALRAGAAGYLLKHTPPAKIVDAVRRAAAGDPVLSPSVTRSVIAMAAERAPAGPDPDARARMALLSEREQEVASAVADGLSNGEIAAALHLSMSSVKSHLSAAMTKLDLTNRTQLAILAYAARSGGS</sequence>
<dbReference type="InterPro" id="IPR058245">
    <property type="entry name" value="NreC/VraR/RcsB-like_REC"/>
</dbReference>
<dbReference type="PANTHER" id="PTHR43214:SF24">
    <property type="entry name" value="TRANSCRIPTIONAL REGULATORY PROTEIN NARL-RELATED"/>
    <property type="match status" value="1"/>
</dbReference>
<keyword evidence="9" id="KW-1185">Reference proteome</keyword>
<feature type="domain" description="HTH luxR-type" evidence="6">
    <location>
        <begin position="150"/>
        <end position="215"/>
    </location>
</feature>
<organism evidence="8 9">
    <name type="scientific">Pseudonocardia petroleophila</name>
    <dbReference type="NCBI Taxonomy" id="37331"/>
    <lineage>
        <taxon>Bacteria</taxon>
        <taxon>Bacillati</taxon>
        <taxon>Actinomycetota</taxon>
        <taxon>Actinomycetes</taxon>
        <taxon>Pseudonocardiales</taxon>
        <taxon>Pseudonocardiaceae</taxon>
        <taxon>Pseudonocardia</taxon>
    </lineage>
</organism>
<dbReference type="InterPro" id="IPR039420">
    <property type="entry name" value="WalR-like"/>
</dbReference>
<dbReference type="PROSITE" id="PS50110">
    <property type="entry name" value="RESPONSE_REGULATORY"/>
    <property type="match status" value="1"/>
</dbReference>
<evidence type="ECO:0000313" key="9">
    <source>
        <dbReference type="Proteomes" id="UP000515728"/>
    </source>
</evidence>
<dbReference type="Proteomes" id="UP000515728">
    <property type="component" value="Chromosome"/>
</dbReference>
<dbReference type="SMART" id="SM00448">
    <property type="entry name" value="REC"/>
    <property type="match status" value="1"/>
</dbReference>
<proteinExistence type="predicted"/>
<feature type="domain" description="Response regulatory" evidence="7">
    <location>
        <begin position="3"/>
        <end position="120"/>
    </location>
</feature>
<dbReference type="PANTHER" id="PTHR43214">
    <property type="entry name" value="TWO-COMPONENT RESPONSE REGULATOR"/>
    <property type="match status" value="1"/>
</dbReference>
<gene>
    <name evidence="8" type="ORF">H6H00_14015</name>
</gene>
<dbReference type="RefSeq" id="WP_185721686.1">
    <property type="nucleotide sequence ID" value="NZ_BAAAWI010000001.1"/>
</dbReference>
<dbReference type="InterPro" id="IPR011006">
    <property type="entry name" value="CheY-like_superfamily"/>
</dbReference>
<evidence type="ECO:0000256" key="2">
    <source>
        <dbReference type="ARBA" id="ARBA00023015"/>
    </source>
</evidence>
<evidence type="ECO:0000313" key="8">
    <source>
        <dbReference type="EMBL" id="QNG54887.1"/>
    </source>
</evidence>
<dbReference type="GO" id="GO:0000160">
    <property type="term" value="P:phosphorelay signal transduction system"/>
    <property type="evidence" value="ECO:0007669"/>
    <property type="project" value="InterPro"/>
</dbReference>
<dbReference type="KEGG" id="ppel:H6H00_14015"/>
<keyword evidence="2" id="KW-0805">Transcription regulation</keyword>